<dbReference type="InterPro" id="IPR036661">
    <property type="entry name" value="Luciferase-like_sf"/>
</dbReference>
<dbReference type="PANTHER" id="PTHR42847:SF4">
    <property type="entry name" value="ALKANESULFONATE MONOOXYGENASE-RELATED"/>
    <property type="match status" value="1"/>
</dbReference>
<evidence type="ECO:0000256" key="4">
    <source>
        <dbReference type="ARBA" id="ARBA00023033"/>
    </source>
</evidence>
<name>A0A1T3NMQ0_9ACTN</name>
<feature type="compositionally biased region" description="Basic and acidic residues" evidence="5">
    <location>
        <begin position="1"/>
        <end position="17"/>
    </location>
</feature>
<evidence type="ECO:0000256" key="5">
    <source>
        <dbReference type="SAM" id="MobiDB-lite"/>
    </source>
</evidence>
<keyword evidence="4" id="KW-0503">Monooxygenase</keyword>
<evidence type="ECO:0000256" key="1">
    <source>
        <dbReference type="ARBA" id="ARBA00022630"/>
    </source>
</evidence>
<organism evidence="7 8">
    <name type="scientific">Embleya scabrispora</name>
    <dbReference type="NCBI Taxonomy" id="159449"/>
    <lineage>
        <taxon>Bacteria</taxon>
        <taxon>Bacillati</taxon>
        <taxon>Actinomycetota</taxon>
        <taxon>Actinomycetes</taxon>
        <taxon>Kitasatosporales</taxon>
        <taxon>Streptomycetaceae</taxon>
        <taxon>Embleya</taxon>
    </lineage>
</organism>
<evidence type="ECO:0000259" key="6">
    <source>
        <dbReference type="Pfam" id="PF00296"/>
    </source>
</evidence>
<dbReference type="PANTHER" id="PTHR42847">
    <property type="entry name" value="ALKANESULFONATE MONOOXYGENASE"/>
    <property type="match status" value="1"/>
</dbReference>
<dbReference type="EMBL" id="MWQN01000003">
    <property type="protein sequence ID" value="OPC78002.1"/>
    <property type="molecule type" value="Genomic_DNA"/>
</dbReference>
<feature type="domain" description="Luciferase-like" evidence="6">
    <location>
        <begin position="67"/>
        <end position="264"/>
    </location>
</feature>
<dbReference type="Proteomes" id="UP000190037">
    <property type="component" value="Unassembled WGS sequence"/>
</dbReference>
<feature type="region of interest" description="Disordered" evidence="5">
    <location>
        <begin position="1"/>
        <end position="47"/>
    </location>
</feature>
<reference evidence="7 8" key="1">
    <citation type="submission" date="2017-03" db="EMBL/GenBank/DDBJ databases">
        <title>Draft genome sequence of Streptomyces scabrisporus NF3, endophyte isolated from Amphipterygium adstringens.</title>
        <authorList>
            <person name="Vazquez M."/>
            <person name="Ceapa C.D."/>
            <person name="Rodriguez Luna D."/>
            <person name="Sanchez Esquivel S."/>
        </authorList>
    </citation>
    <scope>NUCLEOTIDE SEQUENCE [LARGE SCALE GENOMIC DNA]</scope>
    <source>
        <strain evidence="7 8">NF3</strain>
    </source>
</reference>
<protein>
    <submittedName>
        <fullName evidence="7">Luciferase</fullName>
    </submittedName>
</protein>
<dbReference type="RefSeq" id="WP_078981095.1">
    <property type="nucleotide sequence ID" value="NZ_MWQN01000003.1"/>
</dbReference>
<dbReference type="GO" id="GO:0046306">
    <property type="term" value="P:alkanesulfonate catabolic process"/>
    <property type="evidence" value="ECO:0007669"/>
    <property type="project" value="TreeGrafter"/>
</dbReference>
<keyword evidence="3" id="KW-0560">Oxidoreductase</keyword>
<gene>
    <name evidence="7" type="ORF">B4N89_37920</name>
</gene>
<keyword evidence="1" id="KW-0285">Flavoprotein</keyword>
<comment type="caution">
    <text evidence="7">The sequence shown here is derived from an EMBL/GenBank/DDBJ whole genome shotgun (WGS) entry which is preliminary data.</text>
</comment>
<dbReference type="InterPro" id="IPR011251">
    <property type="entry name" value="Luciferase-like_dom"/>
</dbReference>
<dbReference type="OrthoDB" id="5175259at2"/>
<dbReference type="Pfam" id="PF00296">
    <property type="entry name" value="Bac_luciferase"/>
    <property type="match status" value="1"/>
</dbReference>
<sequence>MSDHDIPRSTPDDKPDETPDAESQAEARADPADSAGPTAPAPAHLGRPAAPGLRSALWLPLFDELAEPAAVARLAADAEEAGWHGLFVWDHLSWRSPIRDVADPWITLAAIAGATDTLRLGPMVTPLARRRPTKVARETATLDRLSGGRLTLGVGLGSDRFADELRATGDETDPVRRGRMLDESLEILTAAWSGEPVRHHGRHHTVDDMTFLPRPVQRPGVPVWAAGFPGNAKPLRRAARHDGFFPINLDHPDRLAAIVDTLTDLRPPSTTPYDIAVALPPGTDPTPYAEAGATWWLAEFAPDTVSVDQVRGVLHDGPIRL</sequence>
<dbReference type="SUPFAM" id="SSF51679">
    <property type="entry name" value="Bacterial luciferase-like"/>
    <property type="match status" value="1"/>
</dbReference>
<evidence type="ECO:0000256" key="3">
    <source>
        <dbReference type="ARBA" id="ARBA00023002"/>
    </source>
</evidence>
<keyword evidence="8" id="KW-1185">Reference proteome</keyword>
<proteinExistence type="predicted"/>
<dbReference type="AlphaFoldDB" id="A0A1T3NMQ0"/>
<evidence type="ECO:0000313" key="8">
    <source>
        <dbReference type="Proteomes" id="UP000190037"/>
    </source>
</evidence>
<evidence type="ECO:0000313" key="7">
    <source>
        <dbReference type="EMBL" id="OPC78002.1"/>
    </source>
</evidence>
<dbReference type="Gene3D" id="3.20.20.30">
    <property type="entry name" value="Luciferase-like domain"/>
    <property type="match status" value="1"/>
</dbReference>
<accession>A0A1T3NMQ0</accession>
<dbReference type="STRING" id="159449.B4N89_37920"/>
<evidence type="ECO:0000256" key="2">
    <source>
        <dbReference type="ARBA" id="ARBA00022643"/>
    </source>
</evidence>
<keyword evidence="2" id="KW-0288">FMN</keyword>
<dbReference type="GO" id="GO:0008726">
    <property type="term" value="F:alkanesulfonate monooxygenase activity"/>
    <property type="evidence" value="ECO:0007669"/>
    <property type="project" value="TreeGrafter"/>
</dbReference>
<dbReference type="InterPro" id="IPR050172">
    <property type="entry name" value="SsuD_RutA_monooxygenase"/>
</dbReference>